<evidence type="ECO:0000256" key="1">
    <source>
        <dbReference type="SAM" id="Phobius"/>
    </source>
</evidence>
<keyword evidence="1" id="KW-0812">Transmembrane</keyword>
<dbReference type="GeneID" id="65338607"/>
<feature type="transmembrane region" description="Helical" evidence="1">
    <location>
        <begin position="177"/>
        <end position="200"/>
    </location>
</feature>
<protein>
    <recommendedName>
        <fullName evidence="3">LAGLIDADG endonuclease</fullName>
    </recommendedName>
</protein>
<dbReference type="AlphaFoldDB" id="A0A7T3PCZ8"/>
<sequence>MIRQLAVRIRNVLPFIAIGVALDSHRMGREARQARLEQVTNEATRLANEILEKHDIIASNQITKNKIVGLSSDVSSHLDSATHNTRVISELVKNRLNDPNLSKEELESVLKLLKDNTDQKIDSLEKANKILQDVIDLASSGNSKKNDYINQFNVLIEKYKDFLSTLSVEQIAAIVNILGYIIIISSIISIAAVLYGDFLIRYFKLEERFPKLAVFISIRRKFQRYYLNYNFIVILLISLFLIWWNIQNLFY</sequence>
<proteinExistence type="predicted"/>
<organism evidence="2">
    <name type="scientific">Clavaria fumosa</name>
    <dbReference type="NCBI Taxonomy" id="264083"/>
    <lineage>
        <taxon>Eukaryota</taxon>
        <taxon>Fungi</taxon>
        <taxon>Dikarya</taxon>
        <taxon>Basidiomycota</taxon>
        <taxon>Agaricomycotina</taxon>
        <taxon>Agaricomycetes</taxon>
        <taxon>Agaricomycetidae</taxon>
        <taxon>Agaricales</taxon>
        <taxon>Clavariineae</taxon>
        <taxon>Clavariaceae</taxon>
        <taxon>Clavaria</taxon>
    </lineage>
</organism>
<name>A0A7T3PCZ8_9AGAR</name>
<evidence type="ECO:0000313" key="2">
    <source>
        <dbReference type="EMBL" id="QPZ51167.1"/>
    </source>
</evidence>
<keyword evidence="1" id="KW-0472">Membrane</keyword>
<accession>A0A7T3PCZ8</accession>
<dbReference type="EMBL" id="MT114157">
    <property type="protein sequence ID" value="QPZ51167.1"/>
    <property type="molecule type" value="Genomic_DNA"/>
</dbReference>
<keyword evidence="2" id="KW-0496">Mitochondrion</keyword>
<geneLocation type="mitochondrion" evidence="2"/>
<feature type="transmembrane region" description="Helical" evidence="1">
    <location>
        <begin position="226"/>
        <end position="246"/>
    </location>
</feature>
<evidence type="ECO:0008006" key="3">
    <source>
        <dbReference type="Google" id="ProtNLM"/>
    </source>
</evidence>
<gene>
    <name evidence="2" type="primary">orf251</name>
</gene>
<keyword evidence="1" id="KW-1133">Transmembrane helix</keyword>
<dbReference type="RefSeq" id="YP_010130265.1">
    <property type="nucleotide sequence ID" value="NC_056336.1"/>
</dbReference>
<reference evidence="2" key="1">
    <citation type="journal article" date="2020" name="IMA Fungus">
        <title>The 256 kb mitochondrial genome of Clavaria fumosa is the largest among phylum Basidiomycota and is rich in introns and intronic ORFs.</title>
        <authorList>
            <person name="Wang X."/>
            <person name="Wang Y."/>
            <person name="Yao W."/>
            <person name="Shen J."/>
            <person name="Chen M."/>
            <person name="Gao M."/>
            <person name="Ren J."/>
            <person name="Li Q."/>
            <person name="Liu N."/>
        </authorList>
    </citation>
    <scope>NUCLEOTIDE SEQUENCE</scope>
</reference>